<keyword evidence="2" id="KW-1185">Reference proteome</keyword>
<evidence type="ECO:0000313" key="1">
    <source>
        <dbReference type="EMBL" id="GIQ69541.1"/>
    </source>
</evidence>
<comment type="caution">
    <text evidence="1">The sequence shown here is derived from an EMBL/GenBank/DDBJ whole genome shotgun (WGS) entry which is preliminary data.</text>
</comment>
<dbReference type="EMBL" id="BOVK01000029">
    <property type="protein sequence ID" value="GIQ69541.1"/>
    <property type="molecule type" value="Genomic_DNA"/>
</dbReference>
<dbReference type="Proteomes" id="UP000677918">
    <property type="component" value="Unassembled WGS sequence"/>
</dbReference>
<proteinExistence type="predicted"/>
<accession>A0A8J4H4V9</accession>
<sequence>MNVNRLQVVHYPDIVLAQYCHDQFGLNKGVYNTIDEWLFSHGEQDVILRRTQMVRFLEDCKNRAGYSAAGQLTFGRGTLTEKLALFQQRYGHDSQKATEGSGSHASL</sequence>
<name>A0A8J4H4V9_9BACL</name>
<dbReference type="AlphaFoldDB" id="A0A8J4H4V9"/>
<protein>
    <submittedName>
        <fullName evidence="1">Uncharacterized protein</fullName>
    </submittedName>
</protein>
<evidence type="ECO:0000313" key="2">
    <source>
        <dbReference type="Proteomes" id="UP000677918"/>
    </source>
</evidence>
<organism evidence="1 2">
    <name type="scientific">Xylanibacillus composti</name>
    <dbReference type="NCBI Taxonomy" id="1572762"/>
    <lineage>
        <taxon>Bacteria</taxon>
        <taxon>Bacillati</taxon>
        <taxon>Bacillota</taxon>
        <taxon>Bacilli</taxon>
        <taxon>Bacillales</taxon>
        <taxon>Paenibacillaceae</taxon>
        <taxon>Xylanibacillus</taxon>
    </lineage>
</organism>
<gene>
    <name evidence="1" type="ORF">XYCOK13_23650</name>
</gene>
<reference evidence="1" key="1">
    <citation type="submission" date="2021-04" db="EMBL/GenBank/DDBJ databases">
        <title>Draft genome sequence of Xylanibacillus composti strain K13.</title>
        <authorList>
            <person name="Uke A."/>
            <person name="Chhe C."/>
            <person name="Baramee S."/>
            <person name="Kosugi A."/>
        </authorList>
    </citation>
    <scope>NUCLEOTIDE SEQUENCE</scope>
    <source>
        <strain evidence="1">K13</strain>
    </source>
</reference>